<evidence type="ECO:0000259" key="9">
    <source>
        <dbReference type="PROSITE" id="PS50011"/>
    </source>
</evidence>
<dbReference type="GO" id="GO:0009272">
    <property type="term" value="P:fungal-type cell wall biogenesis"/>
    <property type="evidence" value="ECO:0007669"/>
    <property type="project" value="UniProtKB-ARBA"/>
</dbReference>
<dbReference type="InterPro" id="IPR000719">
    <property type="entry name" value="Prot_kinase_dom"/>
</dbReference>
<dbReference type="Gene3D" id="1.10.510.10">
    <property type="entry name" value="Transferase(Phosphotransferase) domain 1"/>
    <property type="match status" value="1"/>
</dbReference>
<dbReference type="RefSeq" id="XP_020070565.1">
    <property type="nucleotide sequence ID" value="XM_020214970.1"/>
</dbReference>
<dbReference type="InterPro" id="IPR008271">
    <property type="entry name" value="Ser/Thr_kinase_AS"/>
</dbReference>
<dbReference type="EMBL" id="KV453930">
    <property type="protein sequence ID" value="ODV73526.1"/>
    <property type="molecule type" value="Genomic_DNA"/>
</dbReference>
<keyword evidence="2" id="KW-0808">Transferase</keyword>
<evidence type="ECO:0000256" key="7">
    <source>
        <dbReference type="RuleBase" id="RU000304"/>
    </source>
</evidence>
<dbReference type="GeneID" id="30989366"/>
<evidence type="ECO:0000313" key="10">
    <source>
        <dbReference type="EMBL" id="ODV73526.1"/>
    </source>
</evidence>
<dbReference type="GO" id="GO:0004674">
    <property type="term" value="F:protein serine/threonine kinase activity"/>
    <property type="evidence" value="ECO:0007669"/>
    <property type="project" value="UniProtKB-KW"/>
</dbReference>
<keyword evidence="3 6" id="KW-0547">Nucleotide-binding</keyword>
<evidence type="ECO:0000256" key="8">
    <source>
        <dbReference type="SAM" id="MobiDB-lite"/>
    </source>
</evidence>
<organism evidence="10 11">
    <name type="scientific">Cyberlindnera jadinii (strain ATCC 18201 / CBS 1600 / BCRC 20928 / JCM 3617 / NBRC 0987 / NRRL Y-1542)</name>
    <name type="common">Torula yeast</name>
    <name type="synonym">Candida utilis</name>
    <dbReference type="NCBI Taxonomy" id="983966"/>
    <lineage>
        <taxon>Eukaryota</taxon>
        <taxon>Fungi</taxon>
        <taxon>Dikarya</taxon>
        <taxon>Ascomycota</taxon>
        <taxon>Saccharomycotina</taxon>
        <taxon>Saccharomycetes</taxon>
        <taxon>Phaffomycetales</taxon>
        <taxon>Phaffomycetaceae</taxon>
        <taxon>Cyberlindnera</taxon>
    </lineage>
</organism>
<reference evidence="10 11" key="1">
    <citation type="journal article" date="2016" name="Proc. Natl. Acad. Sci. U.S.A.">
        <title>Comparative genomics of biotechnologically important yeasts.</title>
        <authorList>
            <person name="Riley R."/>
            <person name="Haridas S."/>
            <person name="Wolfe K.H."/>
            <person name="Lopes M.R."/>
            <person name="Hittinger C.T."/>
            <person name="Goeker M."/>
            <person name="Salamov A.A."/>
            <person name="Wisecaver J.H."/>
            <person name="Long T.M."/>
            <person name="Calvey C.H."/>
            <person name="Aerts A.L."/>
            <person name="Barry K.W."/>
            <person name="Choi C."/>
            <person name="Clum A."/>
            <person name="Coughlan A.Y."/>
            <person name="Deshpande S."/>
            <person name="Douglass A.P."/>
            <person name="Hanson S.J."/>
            <person name="Klenk H.-P."/>
            <person name="LaButti K.M."/>
            <person name="Lapidus A."/>
            <person name="Lindquist E.A."/>
            <person name="Lipzen A.M."/>
            <person name="Meier-Kolthoff J.P."/>
            <person name="Ohm R.A."/>
            <person name="Otillar R.P."/>
            <person name="Pangilinan J.L."/>
            <person name="Peng Y."/>
            <person name="Rokas A."/>
            <person name="Rosa C.A."/>
            <person name="Scheuner C."/>
            <person name="Sibirny A.A."/>
            <person name="Slot J.C."/>
            <person name="Stielow J.B."/>
            <person name="Sun H."/>
            <person name="Kurtzman C.P."/>
            <person name="Blackwell M."/>
            <person name="Grigoriev I.V."/>
            <person name="Jeffries T.W."/>
        </authorList>
    </citation>
    <scope>NUCLEOTIDE SEQUENCE [LARGE SCALE GENOMIC DNA]</scope>
    <source>
        <strain evidence="11">ATCC 18201 / CBS 1600 / BCRC 20928 / JCM 3617 / NBRC 0987 / NRRL Y-1542</strain>
    </source>
</reference>
<protein>
    <submittedName>
        <fullName evidence="10">Middle sporulation-specific mitogen-activated protein kinase</fullName>
    </submittedName>
</protein>
<name>A0A1E4S1Z0_CYBJN</name>
<dbReference type="AlphaFoldDB" id="A0A1E4S1Z0"/>
<gene>
    <name evidence="10" type="ORF">CYBJADRAFT_167564</name>
</gene>
<keyword evidence="5 6" id="KW-0067">ATP-binding</keyword>
<dbReference type="GO" id="GO:0005524">
    <property type="term" value="F:ATP binding"/>
    <property type="evidence" value="ECO:0007669"/>
    <property type="project" value="UniProtKB-UniRule"/>
</dbReference>
<evidence type="ECO:0000256" key="3">
    <source>
        <dbReference type="ARBA" id="ARBA00022741"/>
    </source>
</evidence>
<feature type="compositionally biased region" description="Polar residues" evidence="8">
    <location>
        <begin position="11"/>
        <end position="26"/>
    </location>
</feature>
<dbReference type="InterPro" id="IPR011009">
    <property type="entry name" value="Kinase-like_dom_sf"/>
</dbReference>
<dbReference type="PROSITE" id="PS50011">
    <property type="entry name" value="PROTEIN_KINASE_DOM"/>
    <property type="match status" value="1"/>
</dbReference>
<dbReference type="SUPFAM" id="SSF56112">
    <property type="entry name" value="Protein kinase-like (PK-like)"/>
    <property type="match status" value="1"/>
</dbReference>
<dbReference type="Proteomes" id="UP000094389">
    <property type="component" value="Unassembled WGS sequence"/>
</dbReference>
<evidence type="ECO:0000256" key="6">
    <source>
        <dbReference type="PROSITE-ProRule" id="PRU10141"/>
    </source>
</evidence>
<feature type="region of interest" description="Disordered" evidence="8">
    <location>
        <begin position="11"/>
        <end position="31"/>
    </location>
</feature>
<dbReference type="Gene3D" id="3.30.200.20">
    <property type="entry name" value="Phosphorylase Kinase, domain 1"/>
    <property type="match status" value="1"/>
</dbReference>
<evidence type="ECO:0000313" key="11">
    <source>
        <dbReference type="Proteomes" id="UP000094389"/>
    </source>
</evidence>
<dbReference type="InterPro" id="IPR017441">
    <property type="entry name" value="Protein_kinase_ATP_BS"/>
</dbReference>
<dbReference type="OMA" id="GLYCFQE"/>
<evidence type="ECO:0000256" key="1">
    <source>
        <dbReference type="ARBA" id="ARBA00022527"/>
    </source>
</evidence>
<proteinExistence type="inferred from homology"/>
<dbReference type="FunFam" id="1.10.510.10:FF:000040">
    <property type="entry name" value="Mitogen-activated protein kinase"/>
    <property type="match status" value="1"/>
</dbReference>
<sequence length="413" mass="47377">MAHVISSYSHIQPPNNALGGSSNHNRSQQERQLHQLKKYQNTLLYQKNSKPGYVISDKGDFYVNSRYQIQNVLGKGSYGVVCSAVDTKTPAKEVPLAIKKVSRIFEKEVLLKRAVRELKLMRFFKGHRNIINLIDLDIVYSAPYDGLYCFQELASYDLSKVIHSSTQFSEFHIQSFLYQILCGLKYIHSADVVHRDLKPGNILVTMQGTLKICDFGLARGISPKFMGSKSQAITNYVATRWYRAPELLLSRRNYSKLVDLWSVGCILGELYGRKPLFMGNDQIHQSTEILKVLGTPSREIILRYGSSAAWNLFSPPSPQFQPMAWSDVYPFASENAHDLMSKLICWDSNERYNVHELISHRFLRMVRDPSDEPITPQVFDFQFENTAKTFNDYKILIHEEVELFKQARLGSLS</sequence>
<dbReference type="PANTHER" id="PTHR24055">
    <property type="entry name" value="MITOGEN-ACTIVATED PROTEIN KINASE"/>
    <property type="match status" value="1"/>
</dbReference>
<keyword evidence="4 10" id="KW-0418">Kinase</keyword>
<feature type="binding site" evidence="6">
    <location>
        <position position="100"/>
    </location>
    <ligand>
        <name>ATP</name>
        <dbReference type="ChEBI" id="CHEBI:30616"/>
    </ligand>
</feature>
<dbReference type="InterPro" id="IPR050117">
    <property type="entry name" value="MAPK"/>
</dbReference>
<dbReference type="OrthoDB" id="192887at2759"/>
<dbReference type="PROSITE" id="PS00107">
    <property type="entry name" value="PROTEIN_KINASE_ATP"/>
    <property type="match status" value="1"/>
</dbReference>
<dbReference type="STRING" id="983966.A0A1E4S1Z0"/>
<keyword evidence="11" id="KW-1185">Reference proteome</keyword>
<dbReference type="Pfam" id="PF00069">
    <property type="entry name" value="Pkinase"/>
    <property type="match status" value="1"/>
</dbReference>
<evidence type="ECO:0000256" key="2">
    <source>
        <dbReference type="ARBA" id="ARBA00022679"/>
    </source>
</evidence>
<keyword evidence="1 7" id="KW-0723">Serine/threonine-protein kinase</keyword>
<evidence type="ECO:0000256" key="5">
    <source>
        <dbReference type="ARBA" id="ARBA00022840"/>
    </source>
</evidence>
<accession>A0A1E4S1Z0</accession>
<feature type="domain" description="Protein kinase" evidence="9">
    <location>
        <begin position="67"/>
        <end position="363"/>
    </location>
</feature>
<comment type="similarity">
    <text evidence="7">Belongs to the protein kinase superfamily.</text>
</comment>
<dbReference type="SMART" id="SM00220">
    <property type="entry name" value="S_TKc"/>
    <property type="match status" value="1"/>
</dbReference>
<dbReference type="PROSITE" id="PS00108">
    <property type="entry name" value="PROTEIN_KINASE_ST"/>
    <property type="match status" value="1"/>
</dbReference>
<evidence type="ECO:0000256" key="4">
    <source>
        <dbReference type="ARBA" id="ARBA00022777"/>
    </source>
</evidence>